<dbReference type="Proteomes" id="UP000221961">
    <property type="component" value="Chromosome"/>
</dbReference>
<gene>
    <name evidence="6" type="ORF">AWN90_16735</name>
    <name evidence="5" type="ORF">CRH09_06505</name>
    <name evidence="7" type="ORF">F6W96_06155</name>
</gene>
<evidence type="ECO:0000256" key="1">
    <source>
        <dbReference type="ARBA" id="ARBA00023015"/>
    </source>
</evidence>
<dbReference type="EMBL" id="CP046173">
    <property type="protein sequence ID" value="QIS17952.1"/>
    <property type="molecule type" value="Genomic_DNA"/>
</dbReference>
<dbReference type="AlphaFoldDB" id="A0A161Z768"/>
<dbReference type="RefSeq" id="WP_067581834.1">
    <property type="nucleotide sequence ID" value="NZ_CP023778.1"/>
</dbReference>
<dbReference type="Pfam" id="PF01037">
    <property type="entry name" value="AsnC_trans_reg"/>
    <property type="match status" value="1"/>
</dbReference>
<dbReference type="Gene3D" id="1.10.10.10">
    <property type="entry name" value="Winged helix-like DNA-binding domain superfamily/Winged helix DNA-binding domain"/>
    <property type="match status" value="1"/>
</dbReference>
<dbReference type="InterPro" id="IPR019887">
    <property type="entry name" value="Tscrpt_reg_AsnC/Lrp_C"/>
</dbReference>
<dbReference type="GeneID" id="88357080"/>
<keyword evidence="3" id="KW-0804">Transcription</keyword>
<proteinExistence type="predicted"/>
<evidence type="ECO:0000256" key="3">
    <source>
        <dbReference type="ARBA" id="ARBA00023163"/>
    </source>
</evidence>
<dbReference type="PROSITE" id="PS50956">
    <property type="entry name" value="HTH_ASNC_2"/>
    <property type="match status" value="1"/>
</dbReference>
<dbReference type="InterPro" id="IPR011991">
    <property type="entry name" value="ArsR-like_HTH"/>
</dbReference>
<dbReference type="GO" id="GO:0005829">
    <property type="term" value="C:cytosol"/>
    <property type="evidence" value="ECO:0007669"/>
    <property type="project" value="TreeGrafter"/>
</dbReference>
<dbReference type="FunFam" id="3.30.70.920:FF:000003">
    <property type="entry name" value="AsnC family transcriptional regulator"/>
    <property type="match status" value="1"/>
</dbReference>
<protein>
    <submittedName>
        <fullName evidence="5 6">AsnC family transcriptional regulator</fullName>
    </submittedName>
    <submittedName>
        <fullName evidence="7">Winged helix-turn-helix transcriptional regulator</fullName>
    </submittedName>
</protein>
<keyword evidence="2" id="KW-0238">DNA-binding</keyword>
<keyword evidence="1" id="KW-0805">Transcription regulation</keyword>
<dbReference type="GO" id="GO:0043200">
    <property type="term" value="P:response to amino acid"/>
    <property type="evidence" value="ECO:0007669"/>
    <property type="project" value="TreeGrafter"/>
</dbReference>
<dbReference type="CDD" id="cd00090">
    <property type="entry name" value="HTH_ARSR"/>
    <property type="match status" value="1"/>
</dbReference>
<evidence type="ECO:0000256" key="2">
    <source>
        <dbReference type="ARBA" id="ARBA00023125"/>
    </source>
</evidence>
<dbReference type="Proteomes" id="UP000076512">
    <property type="component" value="Unassembled WGS sequence"/>
</dbReference>
<dbReference type="InterPro" id="IPR036388">
    <property type="entry name" value="WH-like_DNA-bd_sf"/>
</dbReference>
<dbReference type="KEGG" id="ntp:CRH09_06505"/>
<evidence type="ECO:0000313" key="9">
    <source>
        <dbReference type="Proteomes" id="UP000221961"/>
    </source>
</evidence>
<reference evidence="6 8" key="1">
    <citation type="submission" date="2016-04" db="EMBL/GenBank/DDBJ databases">
        <authorList>
            <person name="Evans L.H."/>
            <person name="Alamgir A."/>
            <person name="Owens N."/>
            <person name="Weber N.D."/>
            <person name="Virtaneva K."/>
            <person name="Barbian K."/>
            <person name="Babar A."/>
            <person name="Rosenke K."/>
        </authorList>
    </citation>
    <scope>NUCLEOTIDE SEQUENCE [LARGE SCALE GENOMIC DNA]</scope>
    <source>
        <strain evidence="6 8">IFM 0406</strain>
    </source>
</reference>
<accession>A0A161Z768</accession>
<dbReference type="STRING" id="455432.AWN90_16735"/>
<reference evidence="7 10" key="3">
    <citation type="journal article" date="2019" name="ACS Chem. Biol.">
        <title>Identification and Mobilization of a Cryptic Antibiotic Biosynthesis Gene Locus from a Human-Pathogenic Nocardia Isolate.</title>
        <authorList>
            <person name="Herisse M."/>
            <person name="Ishida K."/>
            <person name="Porter J.L."/>
            <person name="Howden B."/>
            <person name="Hertweck C."/>
            <person name="Stinear T.P."/>
            <person name="Pidot S.J."/>
        </authorList>
    </citation>
    <scope>NUCLEOTIDE SEQUENCE [LARGE SCALE GENOMIC DNA]</scope>
    <source>
        <strain evidence="7 10">AUSMDU00012715</strain>
    </source>
</reference>
<dbReference type="PANTHER" id="PTHR30154">
    <property type="entry name" value="LEUCINE-RESPONSIVE REGULATORY PROTEIN"/>
    <property type="match status" value="1"/>
</dbReference>
<reference evidence="5 9" key="2">
    <citation type="submission" date="2017-10" db="EMBL/GenBank/DDBJ databases">
        <title>Comparative genomics between pathogenic Norcardia.</title>
        <authorList>
            <person name="Zeng L."/>
        </authorList>
    </citation>
    <scope>NUCLEOTIDE SEQUENCE [LARGE SCALE GENOMIC DNA]</scope>
    <source>
        <strain evidence="5 9">NC_YFY_NT001</strain>
    </source>
</reference>
<evidence type="ECO:0000259" key="4">
    <source>
        <dbReference type="PROSITE" id="PS50956"/>
    </source>
</evidence>
<dbReference type="Gene3D" id="3.30.70.920">
    <property type="match status" value="1"/>
</dbReference>
<sequence length="150" mass="16494">MADAPAKPAMDDIDRLLIRELMADGRATLSNLAEKANLSVSAVQSRVRRLEARGVIRGYTAKVDPEALGQLLSAFVAITPLDPSLPDDAPARLRHIPGIEECHSVAGEESYVLLVRVASPRHLEQLLQEIRATANVRTRSTIILQTFYDR</sequence>
<dbReference type="InterPro" id="IPR000485">
    <property type="entry name" value="AsnC-type_HTH_dom"/>
</dbReference>
<dbReference type="InterPro" id="IPR011008">
    <property type="entry name" value="Dimeric_a/b-barrel"/>
</dbReference>
<dbReference type="Proteomes" id="UP000500953">
    <property type="component" value="Chromosome"/>
</dbReference>
<dbReference type="EMBL" id="LWGR01000002">
    <property type="protein sequence ID" value="KZM75964.1"/>
    <property type="molecule type" value="Genomic_DNA"/>
</dbReference>
<dbReference type="PRINTS" id="PR00033">
    <property type="entry name" value="HTHASNC"/>
</dbReference>
<dbReference type="GO" id="GO:0043565">
    <property type="term" value="F:sequence-specific DNA binding"/>
    <property type="evidence" value="ECO:0007669"/>
    <property type="project" value="InterPro"/>
</dbReference>
<dbReference type="SUPFAM" id="SSF54909">
    <property type="entry name" value="Dimeric alpha+beta barrel"/>
    <property type="match status" value="1"/>
</dbReference>
<dbReference type="SUPFAM" id="SSF46785">
    <property type="entry name" value="Winged helix' DNA-binding domain"/>
    <property type="match status" value="1"/>
</dbReference>
<dbReference type="InterPro" id="IPR019888">
    <property type="entry name" value="Tscrpt_reg_AsnC-like"/>
</dbReference>
<keyword evidence="8" id="KW-1185">Reference proteome</keyword>
<feature type="domain" description="HTH asnC-type" evidence="4">
    <location>
        <begin position="10"/>
        <end position="71"/>
    </location>
</feature>
<evidence type="ECO:0000313" key="10">
    <source>
        <dbReference type="Proteomes" id="UP000500953"/>
    </source>
</evidence>
<evidence type="ECO:0000313" key="7">
    <source>
        <dbReference type="EMBL" id="QIS17952.1"/>
    </source>
</evidence>
<dbReference type="PANTHER" id="PTHR30154:SF53">
    <property type="entry name" value="HTH-TYPE TRANSCRIPTIONAL REGULATOR LRPC"/>
    <property type="match status" value="1"/>
</dbReference>
<dbReference type="Pfam" id="PF13412">
    <property type="entry name" value="HTH_24"/>
    <property type="match status" value="1"/>
</dbReference>
<dbReference type="EMBL" id="CP023778">
    <property type="protein sequence ID" value="ATL65917.1"/>
    <property type="molecule type" value="Genomic_DNA"/>
</dbReference>
<dbReference type="InterPro" id="IPR036390">
    <property type="entry name" value="WH_DNA-bd_sf"/>
</dbReference>
<organism evidence="6 8">
    <name type="scientific">Nocardia terpenica</name>
    <dbReference type="NCBI Taxonomy" id="455432"/>
    <lineage>
        <taxon>Bacteria</taxon>
        <taxon>Bacillati</taxon>
        <taxon>Actinomycetota</taxon>
        <taxon>Actinomycetes</taxon>
        <taxon>Mycobacteriales</taxon>
        <taxon>Nocardiaceae</taxon>
        <taxon>Nocardia</taxon>
    </lineage>
</organism>
<dbReference type="OrthoDB" id="5243753at2"/>
<evidence type="ECO:0000313" key="8">
    <source>
        <dbReference type="Proteomes" id="UP000076512"/>
    </source>
</evidence>
<name>A0A161Z768_9NOCA</name>
<evidence type="ECO:0000313" key="6">
    <source>
        <dbReference type="EMBL" id="KZM75964.1"/>
    </source>
</evidence>
<dbReference type="SMART" id="SM00344">
    <property type="entry name" value="HTH_ASNC"/>
    <property type="match status" value="1"/>
</dbReference>
<evidence type="ECO:0000313" key="5">
    <source>
        <dbReference type="EMBL" id="ATL65917.1"/>
    </source>
</evidence>